<dbReference type="RefSeq" id="WP_109689153.1">
    <property type="nucleotide sequence ID" value="NZ_QGGL01000008.1"/>
</dbReference>
<dbReference type="InterPro" id="IPR000209">
    <property type="entry name" value="Peptidase_S8/S53_dom"/>
</dbReference>
<dbReference type="InterPro" id="IPR036852">
    <property type="entry name" value="Peptidase_S8/S53_dom_sf"/>
</dbReference>
<evidence type="ECO:0000313" key="9">
    <source>
        <dbReference type="Proteomes" id="UP000245634"/>
    </source>
</evidence>
<dbReference type="InterPro" id="IPR023828">
    <property type="entry name" value="Peptidase_S8_Ser-AS"/>
</dbReference>
<comment type="caution">
    <text evidence="8">The sequence shown here is derived from an EMBL/GenBank/DDBJ whole genome shotgun (WGS) entry which is preliminary data.</text>
</comment>
<proteinExistence type="inferred from homology"/>
<keyword evidence="3 5" id="KW-0378">Hydrolase</keyword>
<organism evidence="8 9">
    <name type="scientific">Tumebacillus permanentifrigoris</name>
    <dbReference type="NCBI Taxonomy" id="378543"/>
    <lineage>
        <taxon>Bacteria</taxon>
        <taxon>Bacillati</taxon>
        <taxon>Bacillota</taxon>
        <taxon>Bacilli</taxon>
        <taxon>Bacillales</taxon>
        <taxon>Alicyclobacillaceae</taxon>
        <taxon>Tumebacillus</taxon>
    </lineage>
</organism>
<evidence type="ECO:0000256" key="6">
    <source>
        <dbReference type="SAM" id="SignalP"/>
    </source>
</evidence>
<dbReference type="OrthoDB" id="9798386at2"/>
<keyword evidence="4 5" id="KW-0720">Serine protease</keyword>
<feature type="active site" description="Charge relay system" evidence="5">
    <location>
        <position position="314"/>
    </location>
</feature>
<dbReference type="Proteomes" id="UP000245634">
    <property type="component" value="Unassembled WGS sequence"/>
</dbReference>
<evidence type="ECO:0000256" key="1">
    <source>
        <dbReference type="ARBA" id="ARBA00011073"/>
    </source>
</evidence>
<evidence type="ECO:0000256" key="5">
    <source>
        <dbReference type="PROSITE-ProRule" id="PRU01240"/>
    </source>
</evidence>
<dbReference type="PANTHER" id="PTHR43806:SF11">
    <property type="entry name" value="CEREVISIN-RELATED"/>
    <property type="match status" value="1"/>
</dbReference>
<dbReference type="SUPFAM" id="SSF52743">
    <property type="entry name" value="Subtilisin-like"/>
    <property type="match status" value="1"/>
</dbReference>
<feature type="signal peptide" evidence="6">
    <location>
        <begin position="1"/>
        <end position="30"/>
    </location>
</feature>
<accession>A0A316DVB7</accession>
<dbReference type="GO" id="GO:0004252">
    <property type="term" value="F:serine-type endopeptidase activity"/>
    <property type="evidence" value="ECO:0007669"/>
    <property type="project" value="UniProtKB-UniRule"/>
</dbReference>
<protein>
    <submittedName>
        <fullName evidence="8">Subtilase family protein</fullName>
    </submittedName>
</protein>
<dbReference type="Gene3D" id="3.40.50.200">
    <property type="entry name" value="Peptidase S8/S53 domain"/>
    <property type="match status" value="1"/>
</dbReference>
<dbReference type="EMBL" id="QGGL01000008">
    <property type="protein sequence ID" value="PWK13142.1"/>
    <property type="molecule type" value="Genomic_DNA"/>
</dbReference>
<evidence type="ECO:0000256" key="2">
    <source>
        <dbReference type="ARBA" id="ARBA00022670"/>
    </source>
</evidence>
<feature type="domain" description="Peptidase S8/S53" evidence="7">
    <location>
        <begin position="307"/>
        <end position="517"/>
    </location>
</feature>
<dbReference type="AlphaFoldDB" id="A0A316DVB7"/>
<evidence type="ECO:0000256" key="3">
    <source>
        <dbReference type="ARBA" id="ARBA00022801"/>
    </source>
</evidence>
<sequence length="667" mass="71844">MKKQGTKKNLAWLVAGMITSTTLLPGAVYAAPTLDTLAVQKVSVQEALPSERLMSQLGQSFRAKSDGKLYQAYKVVDVQAAKSYLVHFADSQSITAAQFAQAQQQDQALFMKTNGKKTEHLSAKLSQITEQQKLEVGIWTADLPTQTKNSIEGTLQAKFGGEMSSLQEEARFALRTERAHKFQVEYLKHQSTFADKLTRMGINIEYQSGLSPFFLVEVTPAQLRELERDPHVQQLDVHDRTVKLAGNSISDIRADIVRDTYGYQGLETSGSATRIAVCEPADGDGGRGIAFTSPYLSMTKGGVYNPNTSLFSNHSTMVAGVIASNAASPKGIVPKVKLYDATWNSSVSGDEYKAIEWAVTQGVEVINQSYGGNNNAYDLRARWMDHIAVQHSVHVVAAGGNDPGQTTPSPAIAYNVVGVGAIDDQADNNQWNDVWYSSGTYKNVSGAPNKPDIAAPGVNISSTNRDGGFYSGWSGTSFAAPHVVGVIGQMIGVNSSLAVRQAAMKAILMAGAYRHAADVTDTGFIFNSKSVADHDGAGVIDALESYNIVKNNQWKAYTTATFPISVPFTVSSTSQRNRVAISWLKKNSVVEGASTPTMSTETPLSDLDLYVYDPAGTLVGYSTAGLSSVNNNYELVEFLPKISGTYTLKVVGASGVTNPEYVGVAWW</sequence>
<keyword evidence="2 5" id="KW-0645">Protease</keyword>
<feature type="chain" id="PRO_5016266579" evidence="6">
    <location>
        <begin position="31"/>
        <end position="667"/>
    </location>
</feature>
<dbReference type="GO" id="GO:0006508">
    <property type="term" value="P:proteolysis"/>
    <property type="evidence" value="ECO:0007669"/>
    <property type="project" value="UniProtKB-KW"/>
</dbReference>
<gene>
    <name evidence="8" type="ORF">C7459_108162</name>
</gene>
<dbReference type="PROSITE" id="PS00138">
    <property type="entry name" value="SUBTILASE_SER"/>
    <property type="match status" value="1"/>
</dbReference>
<evidence type="ECO:0000256" key="4">
    <source>
        <dbReference type="ARBA" id="ARBA00022825"/>
    </source>
</evidence>
<feature type="active site" description="Charge relay system" evidence="5">
    <location>
        <position position="284"/>
    </location>
</feature>
<dbReference type="PROSITE" id="PS51892">
    <property type="entry name" value="SUBTILASE"/>
    <property type="match status" value="1"/>
</dbReference>
<evidence type="ECO:0000313" key="8">
    <source>
        <dbReference type="EMBL" id="PWK13142.1"/>
    </source>
</evidence>
<dbReference type="PANTHER" id="PTHR43806">
    <property type="entry name" value="PEPTIDASE S8"/>
    <property type="match status" value="1"/>
</dbReference>
<keyword evidence="6" id="KW-0732">Signal</keyword>
<keyword evidence="9" id="KW-1185">Reference proteome</keyword>
<dbReference type="Gene3D" id="2.60.120.380">
    <property type="match status" value="1"/>
</dbReference>
<dbReference type="InterPro" id="IPR050131">
    <property type="entry name" value="Peptidase_S8_subtilisin-like"/>
</dbReference>
<reference evidence="8 9" key="1">
    <citation type="submission" date="2018-05" db="EMBL/GenBank/DDBJ databases">
        <title>Genomic Encyclopedia of Type Strains, Phase IV (KMG-IV): sequencing the most valuable type-strain genomes for metagenomic binning, comparative biology and taxonomic classification.</title>
        <authorList>
            <person name="Goeker M."/>
        </authorList>
    </citation>
    <scope>NUCLEOTIDE SEQUENCE [LARGE SCALE GENOMIC DNA]</scope>
    <source>
        <strain evidence="8 9">DSM 18773</strain>
    </source>
</reference>
<comment type="similarity">
    <text evidence="1 5">Belongs to the peptidase S8 family.</text>
</comment>
<dbReference type="Pfam" id="PF00082">
    <property type="entry name" value="Peptidase_S8"/>
    <property type="match status" value="1"/>
</dbReference>
<evidence type="ECO:0000259" key="7">
    <source>
        <dbReference type="Pfam" id="PF00082"/>
    </source>
</evidence>
<feature type="active site" description="Charge relay system" evidence="5">
    <location>
        <position position="477"/>
    </location>
</feature>
<name>A0A316DVB7_9BACL</name>